<evidence type="ECO:0000256" key="4">
    <source>
        <dbReference type="ARBA" id="ARBA00022801"/>
    </source>
</evidence>
<dbReference type="Pfam" id="PF24708">
    <property type="entry name" value="Lip_C"/>
    <property type="match status" value="1"/>
</dbReference>
<dbReference type="GeneID" id="20638748"/>
<reference evidence="8 9" key="1">
    <citation type="journal article" date="2006" name="Science">
        <title>Phytophthora genome sequences uncover evolutionary origins and mechanisms of pathogenesis.</title>
        <authorList>
            <person name="Tyler B.M."/>
            <person name="Tripathy S."/>
            <person name="Zhang X."/>
            <person name="Dehal P."/>
            <person name="Jiang R.H."/>
            <person name="Aerts A."/>
            <person name="Arredondo F.D."/>
            <person name="Baxter L."/>
            <person name="Bensasson D."/>
            <person name="Beynon J.L."/>
            <person name="Chapman J."/>
            <person name="Damasceno C.M."/>
            <person name="Dorrance A.E."/>
            <person name="Dou D."/>
            <person name="Dickerman A.W."/>
            <person name="Dubchak I.L."/>
            <person name="Garbelotto M."/>
            <person name="Gijzen M."/>
            <person name="Gordon S.G."/>
            <person name="Govers F."/>
            <person name="Grunwald N.J."/>
            <person name="Huang W."/>
            <person name="Ivors K.L."/>
            <person name="Jones R.W."/>
            <person name="Kamoun S."/>
            <person name="Krampis K."/>
            <person name="Lamour K.H."/>
            <person name="Lee M.K."/>
            <person name="McDonald W.H."/>
            <person name="Medina M."/>
            <person name="Meijer H.J."/>
            <person name="Nordberg E.K."/>
            <person name="Maclean D.J."/>
            <person name="Ospina-Giraldo M.D."/>
            <person name="Morris P.F."/>
            <person name="Phuntumart V."/>
            <person name="Putnam N.H."/>
            <person name="Rash S."/>
            <person name="Rose J.K."/>
            <person name="Sakihama Y."/>
            <person name="Salamov A.A."/>
            <person name="Savidor A."/>
            <person name="Scheuring C.F."/>
            <person name="Smith B.M."/>
            <person name="Sobral B.W."/>
            <person name="Terry A."/>
            <person name="Torto-Alalibo T.A."/>
            <person name="Win J."/>
            <person name="Xu Z."/>
            <person name="Zhang H."/>
            <person name="Grigoriev I.V."/>
            <person name="Rokhsar D.S."/>
            <person name="Boore J.L."/>
        </authorList>
    </citation>
    <scope>NUCLEOTIDE SEQUENCE [LARGE SCALE GENOMIC DNA]</scope>
    <source>
        <strain evidence="8 9">P6497</strain>
    </source>
</reference>
<dbReference type="InParanoid" id="G4ZH09"/>
<dbReference type="PANTHER" id="PTHR34043">
    <property type="entry name" value="ALPHA/BETA-HYDROLASES SUPERFAMILY PROTEIN"/>
    <property type="match status" value="1"/>
</dbReference>
<dbReference type="GO" id="GO:0006629">
    <property type="term" value="P:lipid metabolic process"/>
    <property type="evidence" value="ECO:0007669"/>
    <property type="project" value="UniProtKB-KW"/>
</dbReference>
<keyword evidence="5" id="KW-0443">Lipid metabolism</keyword>
<keyword evidence="9" id="KW-1185">Reference proteome</keyword>
<organism evidence="8 9">
    <name type="scientific">Phytophthora sojae (strain P6497)</name>
    <name type="common">Soybean stem and root rot agent</name>
    <name type="synonym">Phytophthora megasperma f. sp. glycines</name>
    <dbReference type="NCBI Taxonomy" id="1094619"/>
    <lineage>
        <taxon>Eukaryota</taxon>
        <taxon>Sar</taxon>
        <taxon>Stramenopiles</taxon>
        <taxon>Oomycota</taxon>
        <taxon>Peronosporomycetes</taxon>
        <taxon>Peronosporales</taxon>
        <taxon>Peronosporaceae</taxon>
        <taxon>Phytophthora</taxon>
    </lineage>
</organism>
<dbReference type="InterPro" id="IPR056304">
    <property type="entry name" value="Lip-like_C"/>
</dbReference>
<dbReference type="RefSeq" id="XP_009527692.1">
    <property type="nucleotide sequence ID" value="XM_009529397.1"/>
</dbReference>
<keyword evidence="3 6" id="KW-0732">Signal</keyword>
<evidence type="ECO:0000259" key="7">
    <source>
        <dbReference type="Pfam" id="PF24708"/>
    </source>
</evidence>
<dbReference type="PANTHER" id="PTHR34043:SF3">
    <property type="entry name" value="ALPHA_BETA-HYDROLASES SUPERFAMILY PROTEIN"/>
    <property type="match status" value="1"/>
</dbReference>
<gene>
    <name evidence="8" type="ORF">PHYSODRAFT_256461</name>
</gene>
<evidence type="ECO:0000256" key="1">
    <source>
        <dbReference type="ARBA" id="ARBA00004613"/>
    </source>
</evidence>
<protein>
    <recommendedName>
        <fullName evidence="7">Lipase-like C-terminal domain-containing protein</fullName>
    </recommendedName>
</protein>
<name>G4ZH09_PHYSP</name>
<proteinExistence type="predicted"/>
<evidence type="ECO:0000313" key="9">
    <source>
        <dbReference type="Proteomes" id="UP000002640"/>
    </source>
</evidence>
<dbReference type="STRING" id="1094619.G4ZH09"/>
<sequence>MPSRWLLPIASLLMLATSVIPAQVLAANTYPIVLVHGFTGWGRDELLGFKYWGGLQGDFQEELEAQGFTVYTAVVGPFSSNWDRACELYAQIKGGGARHSMGGQTSRMLTQMLEKGTAGTPVEEDPSSHPLFEGGRSWVHSITTISTPNQGTLLANGISTFGDTAIDLLGGYSPLGAAEENAWVTTLEDVYYFSYATMDTHSTVDWLLRKISLPNILTMFLPLDVFSVFLGSRYGSNNGFSTDWQPNDGLVNTISMAYDSTGKTLKYSGSSQIGTWNIMAQLSNMDHTSVMGITLLTQVLDLYSAHAKLLWGLPETSSRRLTDSGDDEAATVTGAILALNAAASRMKSSENLQSLCSNKANSFAEAYCNNLLAD</sequence>
<evidence type="ECO:0000256" key="6">
    <source>
        <dbReference type="SAM" id="SignalP"/>
    </source>
</evidence>
<evidence type="ECO:0000313" key="8">
    <source>
        <dbReference type="EMBL" id="EGZ18634.1"/>
    </source>
</evidence>
<dbReference type="OMA" id="FSTDWQP"/>
<accession>G4ZH09</accession>
<dbReference type="InterPro" id="IPR029058">
    <property type="entry name" value="AB_hydrolase_fold"/>
</dbReference>
<dbReference type="GO" id="GO:0016787">
    <property type="term" value="F:hydrolase activity"/>
    <property type="evidence" value="ECO:0007669"/>
    <property type="project" value="UniProtKB-KW"/>
</dbReference>
<keyword evidence="4" id="KW-0378">Hydrolase</keyword>
<feature type="domain" description="Lipase-like C-terminal" evidence="7">
    <location>
        <begin position="28"/>
        <end position="95"/>
    </location>
</feature>
<evidence type="ECO:0000256" key="5">
    <source>
        <dbReference type="ARBA" id="ARBA00023098"/>
    </source>
</evidence>
<keyword evidence="2" id="KW-0964">Secreted</keyword>
<feature type="signal peptide" evidence="6">
    <location>
        <begin position="1"/>
        <end position="26"/>
    </location>
</feature>
<dbReference type="Gene3D" id="3.40.50.1820">
    <property type="entry name" value="alpha/beta hydrolase"/>
    <property type="match status" value="3"/>
</dbReference>
<dbReference type="SUPFAM" id="SSF53474">
    <property type="entry name" value="alpha/beta-Hydrolases"/>
    <property type="match status" value="1"/>
</dbReference>
<dbReference type="GO" id="GO:0005576">
    <property type="term" value="C:extracellular region"/>
    <property type="evidence" value="ECO:0007669"/>
    <property type="project" value="UniProtKB-SubCell"/>
</dbReference>
<evidence type="ECO:0000256" key="3">
    <source>
        <dbReference type="ARBA" id="ARBA00022729"/>
    </source>
</evidence>
<dbReference type="EMBL" id="JH159154">
    <property type="protein sequence ID" value="EGZ18634.1"/>
    <property type="molecule type" value="Genomic_DNA"/>
</dbReference>
<dbReference type="AlphaFoldDB" id="G4ZH09"/>
<dbReference type="SMR" id="G4ZH09"/>
<feature type="chain" id="PRO_5003472177" description="Lipase-like C-terminal domain-containing protein" evidence="6">
    <location>
        <begin position="27"/>
        <end position="374"/>
    </location>
</feature>
<dbReference type="KEGG" id="psoj:PHYSODRAFT_256461"/>
<comment type="subcellular location">
    <subcellularLocation>
        <location evidence="1">Secreted</location>
    </subcellularLocation>
</comment>
<dbReference type="Proteomes" id="UP000002640">
    <property type="component" value="Unassembled WGS sequence"/>
</dbReference>
<evidence type="ECO:0000256" key="2">
    <source>
        <dbReference type="ARBA" id="ARBA00022525"/>
    </source>
</evidence>